<dbReference type="OrthoDB" id="6262731at2759"/>
<dbReference type="InterPro" id="IPR010695">
    <property type="entry name" value="FAIM1"/>
</dbReference>
<keyword evidence="2" id="KW-1185">Reference proteome</keyword>
<name>A0A6S7JA05_PARCT</name>
<accession>A0A6S7JA05</accession>
<protein>
    <submittedName>
        <fullName evidence="1">Fas apoptotic inhibitory molecule 1-like</fullName>
    </submittedName>
</protein>
<dbReference type="AlphaFoldDB" id="A0A6S7JA05"/>
<dbReference type="Proteomes" id="UP001152795">
    <property type="component" value="Unassembled WGS sequence"/>
</dbReference>
<reference evidence="1" key="1">
    <citation type="submission" date="2020-04" db="EMBL/GenBank/DDBJ databases">
        <authorList>
            <person name="Alioto T."/>
            <person name="Alioto T."/>
            <person name="Gomez Garrido J."/>
        </authorList>
    </citation>
    <scope>NUCLEOTIDE SEQUENCE</scope>
    <source>
        <strain evidence="1">A484AB</strain>
    </source>
</reference>
<organism evidence="1 2">
    <name type="scientific">Paramuricea clavata</name>
    <name type="common">Red gorgonian</name>
    <name type="synonym">Violescent sea-whip</name>
    <dbReference type="NCBI Taxonomy" id="317549"/>
    <lineage>
        <taxon>Eukaryota</taxon>
        <taxon>Metazoa</taxon>
        <taxon>Cnidaria</taxon>
        <taxon>Anthozoa</taxon>
        <taxon>Octocorallia</taxon>
        <taxon>Malacalcyonacea</taxon>
        <taxon>Plexauridae</taxon>
        <taxon>Paramuricea</taxon>
    </lineage>
</organism>
<dbReference type="InterPro" id="IPR038513">
    <property type="entry name" value="FAIM1_dom_sf"/>
</dbReference>
<evidence type="ECO:0000313" key="1">
    <source>
        <dbReference type="EMBL" id="CAB4027507.1"/>
    </source>
</evidence>
<comment type="caution">
    <text evidence="1">The sequence shown here is derived from an EMBL/GenBank/DDBJ whole genome shotgun (WGS) entry which is preliminary data.</text>
</comment>
<sequence>MATDIVATWDVALADGIHTVLFEHGTTTGKRVILLDGVEILRKNWMFRLVGKEEFTIGKKAKATIRIEAVSGFAYEYTLDVNGKPLKKFTENRKKTAKVWRFVHGGEETRVVLEKDTMDVWCNGEVLETAGEFVDGGTETHFKLHNKYNAHIKAISSGRRREGIIHTLFVEDQEIAETDIDI</sequence>
<dbReference type="PANTHER" id="PTHR13088:SF3">
    <property type="entry name" value="FAS APOPTOTIC INHIBITORY MOLECULE 1"/>
    <property type="match status" value="1"/>
</dbReference>
<gene>
    <name evidence="1" type="ORF">PACLA_8A084958</name>
</gene>
<dbReference type="Gene3D" id="2.40.128.180">
    <property type="match status" value="2"/>
</dbReference>
<dbReference type="EMBL" id="CACRXK020014842">
    <property type="protein sequence ID" value="CAB4027507.1"/>
    <property type="molecule type" value="Genomic_DNA"/>
</dbReference>
<dbReference type="PANTHER" id="PTHR13088">
    <property type="entry name" value="FAS APOPTOTIC INHIBITORY MOLECULE FAIM"/>
    <property type="match status" value="1"/>
</dbReference>
<dbReference type="GO" id="GO:1902042">
    <property type="term" value="P:negative regulation of extrinsic apoptotic signaling pathway via death domain receptors"/>
    <property type="evidence" value="ECO:0007669"/>
    <property type="project" value="TreeGrafter"/>
</dbReference>
<dbReference type="FunFam" id="2.40.128.180:FF:000001">
    <property type="entry name" value="Fas apoptotic inhibitory molecule 1"/>
    <property type="match status" value="1"/>
</dbReference>
<dbReference type="Pfam" id="PF06905">
    <property type="entry name" value="FAIM1"/>
    <property type="match status" value="1"/>
</dbReference>
<proteinExistence type="predicted"/>
<evidence type="ECO:0000313" key="2">
    <source>
        <dbReference type="Proteomes" id="UP001152795"/>
    </source>
</evidence>